<dbReference type="AlphaFoldDB" id="A0A511J6R2"/>
<keyword evidence="2" id="KW-1185">Reference proteome</keyword>
<dbReference type="SUPFAM" id="SSF51430">
    <property type="entry name" value="NAD(P)-linked oxidoreductase"/>
    <property type="match status" value="1"/>
</dbReference>
<reference evidence="1 2" key="1">
    <citation type="submission" date="2019-07" db="EMBL/GenBank/DDBJ databases">
        <title>Whole genome shotgun sequence of Cellulomonas composti NBRC 100758.</title>
        <authorList>
            <person name="Hosoyama A."/>
            <person name="Uohara A."/>
            <person name="Ohji S."/>
            <person name="Ichikawa N."/>
        </authorList>
    </citation>
    <scope>NUCLEOTIDE SEQUENCE [LARGE SCALE GENOMIC DNA]</scope>
    <source>
        <strain evidence="1 2">NBRC 100758</strain>
    </source>
</reference>
<sequence length="45" mass="4759">MSAPIVGATRPHHLAQAADALTLRLTDEEVAALEAPYVNAGPSWF</sequence>
<protein>
    <recommendedName>
        <fullName evidence="3">NADP-dependent oxidoreductase domain-containing protein</fullName>
    </recommendedName>
</protein>
<evidence type="ECO:0000313" key="1">
    <source>
        <dbReference type="EMBL" id="GEL93690.1"/>
    </source>
</evidence>
<dbReference type="RefSeq" id="WP_222593110.1">
    <property type="nucleotide sequence ID" value="NZ_BJWG01000001.1"/>
</dbReference>
<organism evidence="1 2">
    <name type="scientific">Cellulomonas composti</name>
    <dbReference type="NCBI Taxonomy" id="266130"/>
    <lineage>
        <taxon>Bacteria</taxon>
        <taxon>Bacillati</taxon>
        <taxon>Actinomycetota</taxon>
        <taxon>Actinomycetes</taxon>
        <taxon>Micrococcales</taxon>
        <taxon>Cellulomonadaceae</taxon>
        <taxon>Cellulomonas</taxon>
    </lineage>
</organism>
<dbReference type="Proteomes" id="UP000321720">
    <property type="component" value="Unassembled WGS sequence"/>
</dbReference>
<comment type="caution">
    <text evidence="1">The sequence shown here is derived from an EMBL/GenBank/DDBJ whole genome shotgun (WGS) entry which is preliminary data.</text>
</comment>
<proteinExistence type="predicted"/>
<accession>A0A511J6R2</accession>
<evidence type="ECO:0000313" key="2">
    <source>
        <dbReference type="Proteomes" id="UP000321720"/>
    </source>
</evidence>
<dbReference type="InterPro" id="IPR036812">
    <property type="entry name" value="NAD(P)_OxRdtase_dom_sf"/>
</dbReference>
<name>A0A511J6R2_9CELL</name>
<dbReference type="Gene3D" id="3.20.20.100">
    <property type="entry name" value="NADP-dependent oxidoreductase domain"/>
    <property type="match status" value="1"/>
</dbReference>
<evidence type="ECO:0008006" key="3">
    <source>
        <dbReference type="Google" id="ProtNLM"/>
    </source>
</evidence>
<dbReference type="EMBL" id="BJWG01000001">
    <property type="protein sequence ID" value="GEL93690.1"/>
    <property type="molecule type" value="Genomic_DNA"/>
</dbReference>
<gene>
    <name evidence="1" type="ORF">CCO02nite_03480</name>
</gene>